<feature type="transmembrane region" description="Helical" evidence="10">
    <location>
        <begin position="131"/>
        <end position="151"/>
    </location>
</feature>
<evidence type="ECO:0000256" key="2">
    <source>
        <dbReference type="ARBA" id="ARBA00008417"/>
    </source>
</evidence>
<feature type="transmembrane region" description="Helical" evidence="10">
    <location>
        <begin position="321"/>
        <end position="339"/>
    </location>
</feature>
<gene>
    <name evidence="11" type="primary">mepA_9</name>
    <name evidence="11" type="ORF">R28058_17001</name>
</gene>
<feature type="transmembrane region" description="Helical" evidence="10">
    <location>
        <begin position="163"/>
        <end position="183"/>
    </location>
</feature>
<dbReference type="Proteomes" id="UP000049127">
    <property type="component" value="Unassembled WGS sequence"/>
</dbReference>
<dbReference type="GO" id="GO:0042910">
    <property type="term" value="F:xenobiotic transmembrane transporter activity"/>
    <property type="evidence" value="ECO:0007669"/>
    <property type="project" value="InterPro"/>
</dbReference>
<keyword evidence="7 10" id="KW-1133">Transmembrane helix</keyword>
<dbReference type="InterPro" id="IPR048279">
    <property type="entry name" value="MdtK-like"/>
</dbReference>
<evidence type="ECO:0000256" key="3">
    <source>
        <dbReference type="ARBA" id="ARBA00022106"/>
    </source>
</evidence>
<comment type="similarity">
    <text evidence="2">Belongs to the multi antimicrobial extrusion (MATE) (TC 2.A.66.1) family. MepA subfamily.</text>
</comment>
<dbReference type="InterPro" id="IPR045070">
    <property type="entry name" value="MATE_MepA-like"/>
</dbReference>
<dbReference type="GO" id="GO:0015297">
    <property type="term" value="F:antiporter activity"/>
    <property type="evidence" value="ECO:0007669"/>
    <property type="project" value="InterPro"/>
</dbReference>
<feature type="transmembrane region" description="Helical" evidence="10">
    <location>
        <begin position="55"/>
        <end position="77"/>
    </location>
</feature>
<evidence type="ECO:0000256" key="10">
    <source>
        <dbReference type="SAM" id="Phobius"/>
    </source>
</evidence>
<feature type="transmembrane region" description="Helical" evidence="10">
    <location>
        <begin position="89"/>
        <end position="111"/>
    </location>
</feature>
<evidence type="ECO:0000256" key="1">
    <source>
        <dbReference type="ARBA" id="ARBA00004651"/>
    </source>
</evidence>
<dbReference type="InterPro" id="IPR002528">
    <property type="entry name" value="MATE_fam"/>
</dbReference>
<dbReference type="PANTHER" id="PTHR43823">
    <property type="entry name" value="SPORULATION PROTEIN YKVU"/>
    <property type="match status" value="1"/>
</dbReference>
<sequence length="455" mass="50107">MENMKDLKTQFKQYVIPSVASMWVFSLYSMVDGAFVSRGVGSEALAAVNISTPYINTLFALSVLLSTGASTIVSMTLGKGDNKKASEYFTLNTVLLAIISIFITVISLLNLENIAIFLGATESTLPLVKGYLGNIILFVGFYLVSYGLELLIKCDGYPHLSTIGVIIAAITNIVLDYIFVIQFKWGVEGAALATGIARILSVSFFISHFLRKRGKLRFCKFKFDFNFIKRIVFIGIPDSMTEASLAVVILLFNQSILRLIGESALVSYSVICYITTLVLTTMLGISQGLQPICSYYYGKEDDKSVLKLLDMSISYIKKSSIIAFLLVIIFANQIVAMFIDKSDMNLFLYTVKTLRISSVAYLIMGYNVIISGFCVATGKAIHASIVSLGRGLVVITLSLIIMTFIFGGSGIWMATFVSEAIVLAISSIILRNNKLRIKNNIKSDIYMNIEEKVLD</sequence>
<dbReference type="RefSeq" id="WP_055333259.1">
    <property type="nucleotide sequence ID" value="NZ_CDNF01000003.1"/>
</dbReference>
<feature type="transmembrane region" description="Helical" evidence="10">
    <location>
        <begin position="359"/>
        <end position="378"/>
    </location>
</feature>
<evidence type="ECO:0000256" key="5">
    <source>
        <dbReference type="ARBA" id="ARBA00022475"/>
    </source>
</evidence>
<keyword evidence="4" id="KW-0813">Transport</keyword>
<proteinExistence type="inferred from homology"/>
<keyword evidence="9" id="KW-0046">Antibiotic resistance</keyword>
<name>A0A0C7I871_PARSO</name>
<accession>A0A0C7I871</accession>
<dbReference type="AlphaFoldDB" id="A0A0C7I871"/>
<dbReference type="CDD" id="cd13143">
    <property type="entry name" value="MATE_MepA_like"/>
    <property type="match status" value="1"/>
</dbReference>
<dbReference type="GO" id="GO:0046677">
    <property type="term" value="P:response to antibiotic"/>
    <property type="evidence" value="ECO:0007669"/>
    <property type="project" value="UniProtKB-KW"/>
</dbReference>
<keyword evidence="8 10" id="KW-0472">Membrane</keyword>
<evidence type="ECO:0000256" key="6">
    <source>
        <dbReference type="ARBA" id="ARBA00022692"/>
    </source>
</evidence>
<feature type="transmembrane region" description="Helical" evidence="10">
    <location>
        <begin position="189"/>
        <end position="210"/>
    </location>
</feature>
<reference evidence="11 12" key="1">
    <citation type="submission" date="2015-01" db="EMBL/GenBank/DDBJ databases">
        <authorList>
            <person name="Aslett A.Martin."/>
            <person name="De Silva Nishadi"/>
        </authorList>
    </citation>
    <scope>NUCLEOTIDE SEQUENCE [LARGE SCALE GENOMIC DNA]</scope>
    <source>
        <strain evidence="11 12">R28058</strain>
    </source>
</reference>
<feature type="transmembrane region" description="Helical" evidence="10">
    <location>
        <begin position="411"/>
        <end position="430"/>
    </location>
</feature>
<feature type="transmembrane region" description="Helical" evidence="10">
    <location>
        <begin position="231"/>
        <end position="252"/>
    </location>
</feature>
<feature type="transmembrane region" description="Helical" evidence="10">
    <location>
        <begin position="14"/>
        <end position="35"/>
    </location>
</feature>
<dbReference type="GO" id="GO:0005886">
    <property type="term" value="C:plasma membrane"/>
    <property type="evidence" value="ECO:0007669"/>
    <property type="project" value="UniProtKB-SubCell"/>
</dbReference>
<evidence type="ECO:0000313" key="12">
    <source>
        <dbReference type="Proteomes" id="UP000049127"/>
    </source>
</evidence>
<protein>
    <recommendedName>
        <fullName evidence="3">Multidrug export protein MepA</fullName>
    </recommendedName>
</protein>
<feature type="transmembrane region" description="Helical" evidence="10">
    <location>
        <begin position="385"/>
        <end position="405"/>
    </location>
</feature>
<dbReference type="Pfam" id="PF01554">
    <property type="entry name" value="MatE"/>
    <property type="match status" value="2"/>
</dbReference>
<organism evidence="11 12">
    <name type="scientific">Paraclostridium sordellii</name>
    <name type="common">Clostridium sordellii</name>
    <dbReference type="NCBI Taxonomy" id="1505"/>
    <lineage>
        <taxon>Bacteria</taxon>
        <taxon>Bacillati</taxon>
        <taxon>Bacillota</taxon>
        <taxon>Clostridia</taxon>
        <taxon>Peptostreptococcales</taxon>
        <taxon>Peptostreptococcaceae</taxon>
        <taxon>Paraclostridium</taxon>
    </lineage>
</organism>
<evidence type="ECO:0000256" key="7">
    <source>
        <dbReference type="ARBA" id="ARBA00022989"/>
    </source>
</evidence>
<dbReference type="PANTHER" id="PTHR43823:SF3">
    <property type="entry name" value="MULTIDRUG EXPORT PROTEIN MEPA"/>
    <property type="match status" value="1"/>
</dbReference>
<dbReference type="EMBL" id="CEKZ01000003">
    <property type="protein sequence ID" value="CEQ03967.1"/>
    <property type="molecule type" value="Genomic_DNA"/>
</dbReference>
<comment type="subcellular location">
    <subcellularLocation>
        <location evidence="1">Cell membrane</location>
        <topology evidence="1">Multi-pass membrane protein</topology>
    </subcellularLocation>
</comment>
<evidence type="ECO:0000313" key="11">
    <source>
        <dbReference type="EMBL" id="CEQ03967.1"/>
    </source>
</evidence>
<evidence type="ECO:0000256" key="4">
    <source>
        <dbReference type="ARBA" id="ARBA00022448"/>
    </source>
</evidence>
<keyword evidence="5" id="KW-1003">Cell membrane</keyword>
<dbReference type="OrthoDB" id="305360at2"/>
<evidence type="ECO:0000256" key="9">
    <source>
        <dbReference type="ARBA" id="ARBA00023251"/>
    </source>
</evidence>
<keyword evidence="6 10" id="KW-0812">Transmembrane</keyword>
<feature type="transmembrane region" description="Helical" evidence="10">
    <location>
        <begin position="264"/>
        <end position="285"/>
    </location>
</feature>
<evidence type="ECO:0000256" key="8">
    <source>
        <dbReference type="ARBA" id="ARBA00023136"/>
    </source>
</evidence>
<dbReference type="InterPro" id="IPR051327">
    <property type="entry name" value="MATE_MepA_subfamily"/>
</dbReference>
<dbReference type="PIRSF" id="PIRSF006603">
    <property type="entry name" value="DinF"/>
    <property type="match status" value="1"/>
</dbReference>